<dbReference type="EMBL" id="REFJ01000001">
    <property type="protein sequence ID" value="RMA82654.1"/>
    <property type="molecule type" value="Genomic_DNA"/>
</dbReference>
<keyword evidence="1" id="KW-0472">Membrane</keyword>
<feature type="transmembrane region" description="Helical" evidence="1">
    <location>
        <begin position="104"/>
        <end position="126"/>
    </location>
</feature>
<evidence type="ECO:0000256" key="1">
    <source>
        <dbReference type="SAM" id="Phobius"/>
    </source>
</evidence>
<dbReference type="AlphaFoldDB" id="A0A3M0AER8"/>
<sequence length="133" mass="15416">MDMISKVKNCMPKFALSMGLFLILMAIQSVTMATFELSLVPKVIITLIPILPLFWAFAIYRRYYLRQDEYMRGRIGEAFMWILATLCFVSYTYGMLMYKFEIPAINPAFILPVVFGCHGLVVELLVKRDSHEE</sequence>
<comment type="caution">
    <text evidence="2">The sequence shown here is derived from an EMBL/GenBank/DDBJ whole genome shotgun (WGS) entry which is preliminary data.</text>
</comment>
<protein>
    <submittedName>
        <fullName evidence="2">Uncharacterized protein</fullName>
    </submittedName>
</protein>
<proteinExistence type="predicted"/>
<feature type="transmembrane region" description="Helical" evidence="1">
    <location>
        <begin position="39"/>
        <end position="58"/>
    </location>
</feature>
<accession>A0A3M0AER8</accession>
<feature type="transmembrane region" description="Helical" evidence="1">
    <location>
        <begin position="78"/>
        <end position="98"/>
    </location>
</feature>
<reference evidence="2 3" key="1">
    <citation type="submission" date="2018-10" db="EMBL/GenBank/DDBJ databases">
        <title>Genomic Encyclopedia of Type Strains, Phase IV (KMG-IV): sequencing the most valuable type-strain genomes for metagenomic binning, comparative biology and taxonomic classification.</title>
        <authorList>
            <person name="Goeker M."/>
        </authorList>
    </citation>
    <scope>NUCLEOTIDE SEQUENCE [LARGE SCALE GENOMIC DNA]</scope>
    <source>
        <strain evidence="2 3">DSM 25080</strain>
    </source>
</reference>
<dbReference type="RefSeq" id="WP_121875970.1">
    <property type="nucleotide sequence ID" value="NZ_REFJ01000001.1"/>
</dbReference>
<dbReference type="Proteomes" id="UP000267187">
    <property type="component" value="Unassembled WGS sequence"/>
</dbReference>
<keyword evidence="3" id="KW-1185">Reference proteome</keyword>
<dbReference type="OrthoDB" id="6385037at2"/>
<evidence type="ECO:0000313" key="3">
    <source>
        <dbReference type="Proteomes" id="UP000267187"/>
    </source>
</evidence>
<keyword evidence="1" id="KW-0812">Transmembrane</keyword>
<name>A0A3M0AER8_9GAMM</name>
<organism evidence="2 3">
    <name type="scientific">Umboniibacter marinipuniceus</name>
    <dbReference type="NCBI Taxonomy" id="569599"/>
    <lineage>
        <taxon>Bacteria</taxon>
        <taxon>Pseudomonadati</taxon>
        <taxon>Pseudomonadota</taxon>
        <taxon>Gammaproteobacteria</taxon>
        <taxon>Cellvibrionales</taxon>
        <taxon>Cellvibrionaceae</taxon>
        <taxon>Umboniibacter</taxon>
    </lineage>
</organism>
<evidence type="ECO:0000313" key="2">
    <source>
        <dbReference type="EMBL" id="RMA82654.1"/>
    </source>
</evidence>
<keyword evidence="1" id="KW-1133">Transmembrane helix</keyword>
<gene>
    <name evidence="2" type="ORF">DFR27_0606</name>
</gene>